<sequence length="89" mass="9375">MLFPAVATVALLIVVYVHANIPRFTERGPKRIVAHATLLLAGLCFGVIGAMMSGTIAPPWAVIACGLGVVHLPALCVLVLKRLRHSGHS</sequence>
<reference evidence="3 4" key="1">
    <citation type="submission" date="2018-06" db="EMBL/GenBank/DDBJ databases">
        <title>Genomic Encyclopedia of Type Strains, Phase IV (KMG-V): Genome sequencing to study the core and pangenomes of soil and plant-associated prokaryotes.</title>
        <authorList>
            <person name="Whitman W."/>
        </authorList>
    </citation>
    <scope>NUCLEOTIDE SEQUENCE [LARGE SCALE GENOMIC DNA]</scope>
    <source>
        <strain evidence="3 4">SRCL-318</strain>
        <strain evidence="2 5">SRMrh-85</strain>
    </source>
</reference>
<keyword evidence="5" id="KW-1185">Reference proteome</keyword>
<evidence type="ECO:0000313" key="2">
    <source>
        <dbReference type="EMBL" id="MBB2926896.1"/>
    </source>
</evidence>
<keyword evidence="1" id="KW-0472">Membrane</keyword>
<gene>
    <name evidence="3" type="ORF">C7410_105183</name>
    <name evidence="2" type="ORF">FHX59_001305</name>
</gene>
<dbReference type="EMBL" id="JACHVZ010000003">
    <property type="protein sequence ID" value="MBB2926896.1"/>
    <property type="molecule type" value="Genomic_DNA"/>
</dbReference>
<protein>
    <submittedName>
        <fullName evidence="3">Uncharacterized protein</fullName>
    </submittedName>
</protein>
<evidence type="ECO:0000313" key="3">
    <source>
        <dbReference type="EMBL" id="PYE24958.1"/>
    </source>
</evidence>
<evidence type="ECO:0000313" key="4">
    <source>
        <dbReference type="Proteomes" id="UP000247772"/>
    </source>
</evidence>
<feature type="transmembrane region" description="Helical" evidence="1">
    <location>
        <begin position="32"/>
        <end position="54"/>
    </location>
</feature>
<feature type="transmembrane region" description="Helical" evidence="1">
    <location>
        <begin position="6"/>
        <end position="25"/>
    </location>
</feature>
<comment type="caution">
    <text evidence="3">The sequence shown here is derived from an EMBL/GenBank/DDBJ whole genome shotgun (WGS) entry which is preliminary data.</text>
</comment>
<dbReference type="RefSeq" id="WP_110382622.1">
    <property type="nucleotide sequence ID" value="NZ_JACHVZ010000003.1"/>
</dbReference>
<dbReference type="AlphaFoldDB" id="A0A2U1AM42"/>
<keyword evidence="1" id="KW-1133">Transmembrane helix</keyword>
<evidence type="ECO:0000313" key="5">
    <source>
        <dbReference type="Proteomes" id="UP000533533"/>
    </source>
</evidence>
<organism evidence="3 4">
    <name type="scientific">Paraburkholderia silvatlantica</name>
    <dbReference type="NCBI Taxonomy" id="321895"/>
    <lineage>
        <taxon>Bacteria</taxon>
        <taxon>Pseudomonadati</taxon>
        <taxon>Pseudomonadota</taxon>
        <taxon>Betaproteobacteria</taxon>
        <taxon>Burkholderiales</taxon>
        <taxon>Burkholderiaceae</taxon>
        <taxon>Paraburkholderia</taxon>
    </lineage>
</organism>
<dbReference type="OrthoDB" id="9132302at2"/>
<evidence type="ECO:0000256" key="1">
    <source>
        <dbReference type="SAM" id="Phobius"/>
    </source>
</evidence>
<keyword evidence="1" id="KW-0812">Transmembrane</keyword>
<feature type="transmembrane region" description="Helical" evidence="1">
    <location>
        <begin position="60"/>
        <end position="80"/>
    </location>
</feature>
<accession>A0A2U1AM42</accession>
<dbReference type="EMBL" id="QJSQ01000005">
    <property type="protein sequence ID" value="PYE24958.1"/>
    <property type="molecule type" value="Genomic_DNA"/>
</dbReference>
<name>A0A2U1AM42_9BURK</name>
<dbReference type="Proteomes" id="UP000533533">
    <property type="component" value="Unassembled WGS sequence"/>
</dbReference>
<dbReference type="Proteomes" id="UP000247772">
    <property type="component" value="Unassembled WGS sequence"/>
</dbReference>
<proteinExistence type="predicted"/>